<dbReference type="GO" id="GO:0006302">
    <property type="term" value="P:double-strand break repair"/>
    <property type="evidence" value="ECO:0007669"/>
    <property type="project" value="TreeGrafter"/>
</dbReference>
<feature type="binding site" evidence="9">
    <location>
        <begin position="30"/>
        <end position="37"/>
    </location>
    <ligand>
        <name>ATP</name>
        <dbReference type="ChEBI" id="CHEBI:30616"/>
    </ligand>
</feature>
<dbReference type="Proteomes" id="UP000219259">
    <property type="component" value="Unassembled WGS sequence"/>
</dbReference>
<dbReference type="NCBIfam" id="TIGR00611">
    <property type="entry name" value="recf"/>
    <property type="match status" value="1"/>
</dbReference>
<dbReference type="GO" id="GO:0006260">
    <property type="term" value="P:DNA replication"/>
    <property type="evidence" value="ECO:0007669"/>
    <property type="project" value="UniProtKB-UniRule"/>
</dbReference>
<evidence type="ECO:0000256" key="8">
    <source>
        <dbReference type="ARBA" id="ARBA00023125"/>
    </source>
</evidence>
<reference evidence="12 15" key="2">
    <citation type="submission" date="2017-09" db="EMBL/GenBank/DDBJ databases">
        <title>Phase variable restriction modification systems are present in the genome sequences of periodontal pathogens Prevotella intermedia, Tannerella forsythia and Porphyromonas gingivalis.</title>
        <authorList>
            <person name="Haigh R.D."/>
            <person name="Crawford L."/>
            <person name="Ralph J."/>
            <person name="Wanford J."/>
            <person name="Vartoukian S.R."/>
            <person name="Hijazib K."/>
            <person name="Wade W."/>
            <person name="Oggioni M.R."/>
        </authorList>
    </citation>
    <scope>NUCLEOTIDE SEQUENCE [LARGE SCALE GENOMIC DNA]</scope>
    <source>
        <strain evidence="12 15">WW11663</strain>
    </source>
</reference>
<dbReference type="GO" id="GO:0009432">
    <property type="term" value="P:SOS response"/>
    <property type="evidence" value="ECO:0007669"/>
    <property type="project" value="UniProtKB-UniRule"/>
</dbReference>
<evidence type="ECO:0000256" key="3">
    <source>
        <dbReference type="ARBA" id="ARBA00020170"/>
    </source>
</evidence>
<protein>
    <recommendedName>
        <fullName evidence="3 9">DNA replication and repair protein RecF</fullName>
    </recommendedName>
</protein>
<dbReference type="GO" id="GO:0005524">
    <property type="term" value="F:ATP binding"/>
    <property type="evidence" value="ECO:0007669"/>
    <property type="project" value="UniProtKB-UniRule"/>
</dbReference>
<keyword evidence="5 9" id="KW-0235">DNA replication</keyword>
<dbReference type="SUPFAM" id="SSF52540">
    <property type="entry name" value="P-loop containing nucleoside triphosphate hydrolases"/>
    <property type="match status" value="1"/>
</dbReference>
<evidence type="ECO:0000256" key="5">
    <source>
        <dbReference type="ARBA" id="ARBA00022705"/>
    </source>
</evidence>
<dbReference type="RefSeq" id="WP_074449466.1">
    <property type="nucleotide sequence ID" value="NZ_FMMM01000021.1"/>
</dbReference>
<evidence type="ECO:0000256" key="2">
    <source>
        <dbReference type="ARBA" id="ARBA00008016"/>
    </source>
</evidence>
<evidence type="ECO:0000259" key="11">
    <source>
        <dbReference type="Pfam" id="PF02463"/>
    </source>
</evidence>
<keyword evidence="9 10" id="KW-0227">DNA damage</keyword>
<evidence type="ECO:0000313" key="13">
    <source>
        <dbReference type="EMBL" id="SCQ18997.1"/>
    </source>
</evidence>
<dbReference type="Gene3D" id="3.40.50.300">
    <property type="entry name" value="P-loop containing nucleotide triphosphate hydrolases"/>
    <property type="match status" value="1"/>
</dbReference>
<dbReference type="PANTHER" id="PTHR32182:SF0">
    <property type="entry name" value="DNA REPLICATION AND REPAIR PROTEIN RECF"/>
    <property type="match status" value="1"/>
</dbReference>
<dbReference type="AlphaFoldDB" id="A0A1D3UFU0"/>
<dbReference type="EMBL" id="FMMM01000021">
    <property type="protein sequence ID" value="SCQ18997.1"/>
    <property type="molecule type" value="Genomic_DNA"/>
</dbReference>
<evidence type="ECO:0000313" key="15">
    <source>
        <dbReference type="Proteomes" id="UP000219259"/>
    </source>
</evidence>
<dbReference type="Proteomes" id="UP000182057">
    <property type="component" value="Unassembled WGS sequence"/>
</dbReference>
<keyword evidence="9 10" id="KW-0234">DNA repair</keyword>
<evidence type="ECO:0000256" key="7">
    <source>
        <dbReference type="ARBA" id="ARBA00022840"/>
    </source>
</evidence>
<reference evidence="13 14" key="1">
    <citation type="submission" date="2016-09" db="EMBL/GenBank/DDBJ databases">
        <authorList>
            <person name="Capua I."/>
            <person name="De Benedictis P."/>
            <person name="Joannis T."/>
            <person name="Lombin L.H."/>
            <person name="Cattoli G."/>
        </authorList>
    </citation>
    <scope>NUCLEOTIDE SEQUENCE [LARGE SCALE GENOMIC DNA]</scope>
    <source>
        <strain evidence="13 14">UB20</strain>
    </source>
</reference>
<dbReference type="InterPro" id="IPR042174">
    <property type="entry name" value="RecF_2"/>
</dbReference>
<dbReference type="Gene3D" id="1.20.1050.90">
    <property type="entry name" value="RecF/RecN/SMC, N-terminal domain"/>
    <property type="match status" value="1"/>
</dbReference>
<keyword evidence="7 9" id="KW-0067">ATP-binding</keyword>
<proteinExistence type="inferred from homology"/>
<evidence type="ECO:0000256" key="10">
    <source>
        <dbReference type="RuleBase" id="RU000578"/>
    </source>
</evidence>
<dbReference type="InterPro" id="IPR018078">
    <property type="entry name" value="DNA-binding_RecF_CS"/>
</dbReference>
<dbReference type="GO" id="GO:0005737">
    <property type="term" value="C:cytoplasm"/>
    <property type="evidence" value="ECO:0007669"/>
    <property type="project" value="UniProtKB-SubCell"/>
</dbReference>
<keyword evidence="4 9" id="KW-0963">Cytoplasm</keyword>
<dbReference type="InterPro" id="IPR003395">
    <property type="entry name" value="RecF/RecN/SMC_N"/>
</dbReference>
<dbReference type="InterPro" id="IPR001238">
    <property type="entry name" value="DNA-binding_RecF"/>
</dbReference>
<comment type="function">
    <text evidence="9 10">The RecF protein is involved in DNA metabolism; it is required for DNA replication and normal SOS inducibility. RecF binds preferentially to single-stranded, linear DNA. It also seems to bind ATP.</text>
</comment>
<dbReference type="EMBL" id="NSLJ01000050">
    <property type="protein sequence ID" value="PDP42344.1"/>
    <property type="molecule type" value="Genomic_DNA"/>
</dbReference>
<evidence type="ECO:0000313" key="14">
    <source>
        <dbReference type="Proteomes" id="UP000182057"/>
    </source>
</evidence>
<dbReference type="PROSITE" id="PS00617">
    <property type="entry name" value="RECF_1"/>
    <property type="match status" value="1"/>
</dbReference>
<sequence length="367" mass="42581">MILNKLSVLNYKNIRQAEIACSSKMNCFFGRNGMGKTNLLDAVYYLSFCKSHVHTAESQLIHRDEALCVLQGEYAYEDRTEAILCSIGRGQRKLFKRNQKAYQKLSEHIGLLPLVMVSPFDSELIRGGSDERRRWLDVIISQYDKTYMHALIHYNKALMQRNRLLRDQSRDQSLYEVLEMQLVQHGEVIFQKRARLVDVFLPFFNEYYQIICQSSEHVGLQYISQLRSVHLEEKLAEDRERERTVGYTLTGIHKDDLEMTLNDSLIRHIGSQGQNKTYLIAMKLAQFSFLATQSSTMPILLLDDIFDKLDAERVEQIIQLVGGDQFGQIFITDTNRKYLDQMLKAIQQPYTVFKVEAGQVLPMEGEV</sequence>
<dbReference type="OrthoDB" id="9803889at2"/>
<keyword evidence="8 9" id="KW-0238">DNA-binding</keyword>
<evidence type="ECO:0000256" key="4">
    <source>
        <dbReference type="ARBA" id="ARBA00022490"/>
    </source>
</evidence>
<dbReference type="PROSITE" id="PS00618">
    <property type="entry name" value="RECF_2"/>
    <property type="match status" value="1"/>
</dbReference>
<evidence type="ECO:0000256" key="6">
    <source>
        <dbReference type="ARBA" id="ARBA00022741"/>
    </source>
</evidence>
<organism evidence="13 14">
    <name type="scientific">Tannerella forsythia</name>
    <name type="common">Bacteroides forsythus</name>
    <dbReference type="NCBI Taxonomy" id="28112"/>
    <lineage>
        <taxon>Bacteria</taxon>
        <taxon>Pseudomonadati</taxon>
        <taxon>Bacteroidota</taxon>
        <taxon>Bacteroidia</taxon>
        <taxon>Bacteroidales</taxon>
        <taxon>Tannerellaceae</taxon>
        <taxon>Tannerella</taxon>
    </lineage>
</organism>
<dbReference type="GO" id="GO:0003697">
    <property type="term" value="F:single-stranded DNA binding"/>
    <property type="evidence" value="ECO:0007669"/>
    <property type="project" value="UniProtKB-UniRule"/>
</dbReference>
<dbReference type="InterPro" id="IPR027417">
    <property type="entry name" value="P-loop_NTPase"/>
</dbReference>
<keyword evidence="9 10" id="KW-0742">SOS response</keyword>
<comment type="similarity">
    <text evidence="2 9 10">Belongs to the RecF family.</text>
</comment>
<accession>A0A1D3UFU0</accession>
<dbReference type="HAMAP" id="MF_00365">
    <property type="entry name" value="RecF"/>
    <property type="match status" value="1"/>
</dbReference>
<evidence type="ECO:0000313" key="12">
    <source>
        <dbReference type="EMBL" id="PDP42344.1"/>
    </source>
</evidence>
<dbReference type="GO" id="GO:0000731">
    <property type="term" value="P:DNA synthesis involved in DNA repair"/>
    <property type="evidence" value="ECO:0007669"/>
    <property type="project" value="TreeGrafter"/>
</dbReference>
<evidence type="ECO:0000256" key="9">
    <source>
        <dbReference type="HAMAP-Rule" id="MF_00365"/>
    </source>
</evidence>
<dbReference type="Pfam" id="PF02463">
    <property type="entry name" value="SMC_N"/>
    <property type="match status" value="1"/>
</dbReference>
<evidence type="ECO:0000256" key="1">
    <source>
        <dbReference type="ARBA" id="ARBA00004496"/>
    </source>
</evidence>
<dbReference type="PANTHER" id="PTHR32182">
    <property type="entry name" value="DNA REPLICATION AND REPAIR PROTEIN RECF"/>
    <property type="match status" value="1"/>
</dbReference>
<comment type="subcellular location">
    <subcellularLocation>
        <location evidence="1 9 10">Cytoplasm</location>
    </subcellularLocation>
</comment>
<gene>
    <name evidence="9 13" type="primary">recF</name>
    <name evidence="12" type="ORF">CLI86_12890</name>
    <name evidence="13" type="ORF">TFUB20_00551</name>
</gene>
<keyword evidence="6 9" id="KW-0547">Nucleotide-binding</keyword>
<feature type="domain" description="RecF/RecN/SMC N-terminal" evidence="11">
    <location>
        <begin position="3"/>
        <end position="357"/>
    </location>
</feature>
<name>A0A1D3UFU0_TANFO</name>